<dbReference type="OrthoDB" id="10493507at2759"/>
<proteinExistence type="predicted"/>
<name>A0A3P7ETQ8_SCHSO</name>
<evidence type="ECO:0000313" key="1">
    <source>
        <dbReference type="EMBL" id="VDM01315.1"/>
    </source>
</evidence>
<dbReference type="Proteomes" id="UP000275846">
    <property type="component" value="Unassembled WGS sequence"/>
</dbReference>
<protein>
    <submittedName>
        <fullName evidence="1">Uncharacterized protein</fullName>
    </submittedName>
</protein>
<reference evidence="1 2" key="1">
    <citation type="submission" date="2018-11" db="EMBL/GenBank/DDBJ databases">
        <authorList>
            <consortium name="Pathogen Informatics"/>
        </authorList>
    </citation>
    <scope>NUCLEOTIDE SEQUENCE [LARGE SCALE GENOMIC DNA]</scope>
    <source>
        <strain evidence="1 2">NST_G2</strain>
    </source>
</reference>
<gene>
    <name evidence="1" type="ORF">SSLN_LOCUS14929</name>
</gene>
<keyword evidence="2" id="KW-1185">Reference proteome</keyword>
<accession>A0A3P7ETQ8</accession>
<organism evidence="1 2">
    <name type="scientific">Schistocephalus solidus</name>
    <name type="common">Tapeworm</name>
    <dbReference type="NCBI Taxonomy" id="70667"/>
    <lineage>
        <taxon>Eukaryota</taxon>
        <taxon>Metazoa</taxon>
        <taxon>Spiralia</taxon>
        <taxon>Lophotrochozoa</taxon>
        <taxon>Platyhelminthes</taxon>
        <taxon>Cestoda</taxon>
        <taxon>Eucestoda</taxon>
        <taxon>Diphyllobothriidea</taxon>
        <taxon>Diphyllobothriidae</taxon>
        <taxon>Schistocephalus</taxon>
    </lineage>
</organism>
<dbReference type="EMBL" id="UYSU01039445">
    <property type="protein sequence ID" value="VDM01315.1"/>
    <property type="molecule type" value="Genomic_DNA"/>
</dbReference>
<dbReference type="AlphaFoldDB" id="A0A3P7ETQ8"/>
<evidence type="ECO:0000313" key="2">
    <source>
        <dbReference type="Proteomes" id="UP000275846"/>
    </source>
</evidence>
<sequence>MQLLLLFVNHVRPELQLCDPEILLEQYEYNPYTGGQLFSAKACVRQCGQMLHQCAAKIKDMACFCGQRPQGMDKHVHICSDGFIIFDCSFMAEENIGLKLELQQSVPGLVGGSRTVLINYETLNGTKPDLTQMKLEMNLRPESDWYPLKTAATSFNFISPKPGQQYVAFRLKGPTGNEIGKSLLQISINRTVATRGINFVCPKAVLVETYVSCSLSLAAADEVRGKVSWDGLFTQDFTMPGKRFDYIGTSTPYPGPSIPNCHVPSSTILSGTQAMYNGEVKEVFVTLKRPTALKLFVTSVATSSVGLQAFPLPSPWHIKVGDRLGIWGESSGAFDCTRKTKYAPADLTVVGPVEIRIGELLGTFQRQEDKRFLVSVLISACVQSHQNGRYWK</sequence>